<dbReference type="SMART" id="SM00257">
    <property type="entry name" value="LysM"/>
    <property type="match status" value="1"/>
</dbReference>
<dbReference type="PATRIC" id="fig|1297742.4.peg.3003"/>
<feature type="compositionally biased region" description="Gly residues" evidence="1">
    <location>
        <begin position="77"/>
        <end position="93"/>
    </location>
</feature>
<dbReference type="PROSITE" id="PS51782">
    <property type="entry name" value="LYSM"/>
    <property type="match status" value="1"/>
</dbReference>
<dbReference type="KEGG" id="mym:A176_002976"/>
<dbReference type="InterPro" id="IPR036779">
    <property type="entry name" value="LysM_dom_sf"/>
</dbReference>
<dbReference type="STRING" id="1297742.A176_002976"/>
<dbReference type="Pfam" id="PF01476">
    <property type="entry name" value="LysM"/>
    <property type="match status" value="1"/>
</dbReference>
<protein>
    <submittedName>
        <fullName evidence="3">LysM domain protein</fullName>
    </submittedName>
</protein>
<accession>A0A0H4WTE9</accession>
<dbReference type="OrthoDB" id="9769314at2"/>
<evidence type="ECO:0000313" key="3">
    <source>
        <dbReference type="EMBL" id="AKQ66064.1"/>
    </source>
</evidence>
<dbReference type="EMBL" id="CP012109">
    <property type="protein sequence ID" value="AKQ66064.1"/>
    <property type="molecule type" value="Genomic_DNA"/>
</dbReference>
<feature type="domain" description="LysM" evidence="2">
    <location>
        <begin position="13"/>
        <end position="57"/>
    </location>
</feature>
<dbReference type="RefSeq" id="WP_044889167.1">
    <property type="nucleotide sequence ID" value="NZ_CP012109.1"/>
</dbReference>
<evidence type="ECO:0000256" key="1">
    <source>
        <dbReference type="SAM" id="MobiDB-lite"/>
    </source>
</evidence>
<organism evidence="3 4">
    <name type="scientific">Pseudomyxococcus hansupus</name>
    <dbReference type="NCBI Taxonomy" id="1297742"/>
    <lineage>
        <taxon>Bacteria</taxon>
        <taxon>Pseudomonadati</taxon>
        <taxon>Myxococcota</taxon>
        <taxon>Myxococcia</taxon>
        <taxon>Myxococcales</taxon>
        <taxon>Cystobacterineae</taxon>
        <taxon>Myxococcaceae</taxon>
        <taxon>Pseudomyxococcus</taxon>
    </lineage>
</organism>
<dbReference type="eggNOG" id="COG1388">
    <property type="taxonomic scope" value="Bacteria"/>
</dbReference>
<gene>
    <name evidence="3" type="ORF">A176_002976</name>
</gene>
<dbReference type="Gene3D" id="3.10.350.10">
    <property type="entry name" value="LysM domain"/>
    <property type="match status" value="1"/>
</dbReference>
<keyword evidence="4" id="KW-1185">Reference proteome</keyword>
<reference evidence="3 4" key="1">
    <citation type="journal article" date="2016" name="PLoS ONE">
        <title>Complete Genome Sequence and Comparative Genomics of a Novel Myxobacterium Myxococcus hansupus.</title>
        <authorList>
            <person name="Sharma G."/>
            <person name="Narwani T."/>
            <person name="Subramanian S."/>
        </authorList>
    </citation>
    <scope>NUCLEOTIDE SEQUENCE [LARGE SCALE GENOMIC DNA]</scope>
    <source>
        <strain evidence="4">mixupus</strain>
    </source>
</reference>
<dbReference type="Gene3D" id="3.90.1720.10">
    <property type="entry name" value="endopeptidase domain like (from Nostoc punctiforme)"/>
    <property type="match status" value="1"/>
</dbReference>
<dbReference type="SUPFAM" id="SSF54106">
    <property type="entry name" value="LysM domain"/>
    <property type="match status" value="1"/>
</dbReference>
<name>A0A0H4WTE9_9BACT</name>
<dbReference type="Proteomes" id="UP000009026">
    <property type="component" value="Chromosome"/>
</dbReference>
<dbReference type="CDD" id="cd00118">
    <property type="entry name" value="LysM"/>
    <property type="match status" value="1"/>
</dbReference>
<dbReference type="AlphaFoldDB" id="A0A0H4WTE9"/>
<evidence type="ECO:0000259" key="2">
    <source>
        <dbReference type="PROSITE" id="PS51782"/>
    </source>
</evidence>
<sequence length="232" mass="24137">MSTSIRSNRSNGSSYKIQRGDTLSALAVRFKTSVKELARINNIANPDLIYAGANLRLPGSSGKAGGYSGKDSFDSGSSGGGARRSGGASGGGNVRSTGGVAPNGATPAMQRLADAGRRAAMSMGGYNSQGLCATGVSRAIQNAFGFKVWGNGNQIDDNLPRDKFKQVNMSLEEALKIPGLVLTWEKTSSRLGSIYGHTAITTGDGRSSASDFIEQNTTNNGRSGFKVFMPII</sequence>
<dbReference type="InterPro" id="IPR018392">
    <property type="entry name" value="LysM"/>
</dbReference>
<proteinExistence type="predicted"/>
<evidence type="ECO:0000313" key="4">
    <source>
        <dbReference type="Proteomes" id="UP000009026"/>
    </source>
</evidence>
<feature type="region of interest" description="Disordered" evidence="1">
    <location>
        <begin position="61"/>
        <end position="107"/>
    </location>
</feature>